<protein>
    <submittedName>
        <fullName evidence="9">Drug resistance transporter, EmrB/QacA subfamily</fullName>
    </submittedName>
</protein>
<gene>
    <name evidence="9" type="ORF">SAMN05421810_102495</name>
</gene>
<evidence type="ECO:0000256" key="7">
    <source>
        <dbReference type="SAM" id="Phobius"/>
    </source>
</evidence>
<keyword evidence="3" id="KW-1003">Cell membrane</keyword>
<dbReference type="PROSITE" id="PS00216">
    <property type="entry name" value="SUGAR_TRANSPORT_1"/>
    <property type="match status" value="1"/>
</dbReference>
<evidence type="ECO:0000256" key="3">
    <source>
        <dbReference type="ARBA" id="ARBA00022475"/>
    </source>
</evidence>
<evidence type="ECO:0000256" key="2">
    <source>
        <dbReference type="ARBA" id="ARBA00022448"/>
    </source>
</evidence>
<reference evidence="10" key="1">
    <citation type="submission" date="2016-10" db="EMBL/GenBank/DDBJ databases">
        <authorList>
            <person name="Varghese N."/>
            <person name="Submissions S."/>
        </authorList>
    </citation>
    <scope>NUCLEOTIDE SEQUENCE [LARGE SCALE GENOMIC DNA]</scope>
    <source>
        <strain evidence="10">CGMCC 4.5579</strain>
    </source>
</reference>
<name>A0A1I5Q473_9PSEU</name>
<feature type="transmembrane region" description="Helical" evidence="7">
    <location>
        <begin position="208"/>
        <end position="229"/>
    </location>
</feature>
<dbReference type="AlphaFoldDB" id="A0A1I5Q473"/>
<evidence type="ECO:0000256" key="6">
    <source>
        <dbReference type="ARBA" id="ARBA00023136"/>
    </source>
</evidence>
<dbReference type="CDD" id="cd17321">
    <property type="entry name" value="MFS_MMR_MDR_like"/>
    <property type="match status" value="1"/>
</dbReference>
<feature type="transmembrane region" description="Helical" evidence="7">
    <location>
        <begin position="148"/>
        <end position="171"/>
    </location>
</feature>
<evidence type="ECO:0000256" key="4">
    <source>
        <dbReference type="ARBA" id="ARBA00022692"/>
    </source>
</evidence>
<feature type="transmembrane region" description="Helical" evidence="7">
    <location>
        <begin position="336"/>
        <end position="356"/>
    </location>
</feature>
<feature type="transmembrane region" description="Helical" evidence="7">
    <location>
        <begin position="303"/>
        <end position="324"/>
    </location>
</feature>
<evidence type="ECO:0000256" key="1">
    <source>
        <dbReference type="ARBA" id="ARBA00004651"/>
    </source>
</evidence>
<dbReference type="SUPFAM" id="SSF103473">
    <property type="entry name" value="MFS general substrate transporter"/>
    <property type="match status" value="1"/>
</dbReference>
<dbReference type="PROSITE" id="PS50850">
    <property type="entry name" value="MFS"/>
    <property type="match status" value="1"/>
</dbReference>
<dbReference type="EMBL" id="FOWW01000002">
    <property type="protein sequence ID" value="SFP40666.1"/>
    <property type="molecule type" value="Genomic_DNA"/>
</dbReference>
<dbReference type="Pfam" id="PF07690">
    <property type="entry name" value="MFS_1"/>
    <property type="match status" value="1"/>
</dbReference>
<dbReference type="RefSeq" id="WP_092529239.1">
    <property type="nucleotide sequence ID" value="NZ_FOWW01000002.1"/>
</dbReference>
<feature type="transmembrane region" description="Helical" evidence="7">
    <location>
        <begin position="235"/>
        <end position="254"/>
    </location>
</feature>
<feature type="transmembrane region" description="Helical" evidence="7">
    <location>
        <begin position="57"/>
        <end position="75"/>
    </location>
</feature>
<keyword evidence="6 7" id="KW-0472">Membrane</keyword>
<keyword evidence="2" id="KW-0813">Transport</keyword>
<dbReference type="STRING" id="587909.SAMN05421810_102495"/>
<dbReference type="PANTHER" id="PTHR42718:SF46">
    <property type="entry name" value="BLR6921 PROTEIN"/>
    <property type="match status" value="1"/>
</dbReference>
<feature type="transmembrane region" description="Helical" evidence="7">
    <location>
        <begin position="457"/>
        <end position="477"/>
    </location>
</feature>
<accession>A0A1I5Q473</accession>
<proteinExistence type="predicted"/>
<dbReference type="GO" id="GO:0005886">
    <property type="term" value="C:plasma membrane"/>
    <property type="evidence" value="ECO:0007669"/>
    <property type="project" value="UniProtKB-SubCell"/>
</dbReference>
<evidence type="ECO:0000259" key="8">
    <source>
        <dbReference type="PROSITE" id="PS50850"/>
    </source>
</evidence>
<comment type="subcellular location">
    <subcellularLocation>
        <location evidence="1">Cell membrane</location>
        <topology evidence="1">Multi-pass membrane protein</topology>
    </subcellularLocation>
</comment>
<feature type="transmembrane region" description="Helical" evidence="7">
    <location>
        <begin position="275"/>
        <end position="297"/>
    </location>
</feature>
<dbReference type="InterPro" id="IPR011701">
    <property type="entry name" value="MFS"/>
</dbReference>
<feature type="transmembrane region" description="Helical" evidence="7">
    <location>
        <begin position="417"/>
        <end position="437"/>
    </location>
</feature>
<dbReference type="PANTHER" id="PTHR42718">
    <property type="entry name" value="MAJOR FACILITATOR SUPERFAMILY MULTIDRUG TRANSPORTER MFSC"/>
    <property type="match status" value="1"/>
</dbReference>
<feature type="transmembrane region" description="Helical" evidence="7">
    <location>
        <begin position="368"/>
        <end position="396"/>
    </location>
</feature>
<dbReference type="PRINTS" id="PR01036">
    <property type="entry name" value="TCRTETB"/>
</dbReference>
<keyword evidence="5 7" id="KW-1133">Transmembrane helix</keyword>
<dbReference type="InterPro" id="IPR036259">
    <property type="entry name" value="MFS_trans_sf"/>
</dbReference>
<keyword evidence="4 7" id="KW-0812">Transmembrane</keyword>
<feature type="transmembrane region" description="Helical" evidence="7">
    <location>
        <begin position="21"/>
        <end position="45"/>
    </location>
</feature>
<evidence type="ECO:0000256" key="5">
    <source>
        <dbReference type="ARBA" id="ARBA00022989"/>
    </source>
</evidence>
<dbReference type="InterPro" id="IPR005829">
    <property type="entry name" value="Sugar_transporter_CS"/>
</dbReference>
<dbReference type="OrthoDB" id="4080117at2"/>
<dbReference type="InterPro" id="IPR020846">
    <property type="entry name" value="MFS_dom"/>
</dbReference>
<feature type="transmembrane region" description="Helical" evidence="7">
    <location>
        <begin position="118"/>
        <end position="136"/>
    </location>
</feature>
<organism evidence="9 10">
    <name type="scientific">Amycolatopsis arida</name>
    <dbReference type="NCBI Taxonomy" id="587909"/>
    <lineage>
        <taxon>Bacteria</taxon>
        <taxon>Bacillati</taxon>
        <taxon>Actinomycetota</taxon>
        <taxon>Actinomycetes</taxon>
        <taxon>Pseudonocardiales</taxon>
        <taxon>Pseudonocardiaceae</taxon>
        <taxon>Amycolatopsis</taxon>
    </lineage>
</organism>
<dbReference type="Proteomes" id="UP000198727">
    <property type="component" value="Unassembled WGS sequence"/>
</dbReference>
<dbReference type="GO" id="GO:0022857">
    <property type="term" value="F:transmembrane transporter activity"/>
    <property type="evidence" value="ECO:0007669"/>
    <property type="project" value="InterPro"/>
</dbReference>
<feature type="transmembrane region" description="Helical" evidence="7">
    <location>
        <begin position="87"/>
        <end position="106"/>
    </location>
</feature>
<feature type="transmembrane region" description="Helical" evidence="7">
    <location>
        <begin position="177"/>
        <end position="196"/>
    </location>
</feature>
<feature type="domain" description="Major facilitator superfamily (MFS) profile" evidence="8">
    <location>
        <begin position="20"/>
        <end position="482"/>
    </location>
</feature>
<evidence type="ECO:0000313" key="10">
    <source>
        <dbReference type="Proteomes" id="UP000198727"/>
    </source>
</evidence>
<keyword evidence="10" id="KW-1185">Reference proteome</keyword>
<evidence type="ECO:0000313" key="9">
    <source>
        <dbReference type="EMBL" id="SFP40666.1"/>
    </source>
</evidence>
<sequence>MTALAPTLADRRAERRRWWGLAAIGMAQLLVLVDVTIMTIALPSAQRDLGMSDATRQWAITGYTLAFGGLLLFGGRLADRLGRRRTLLGGTVGFALASAVAGAAATPETLVAARVGQGVFAALLAPSAVSLLTIMFTEPRERARAFGLFSAIVLSGAALGLVVGGALAEYLGWRWCMYVNLPVALVATVLGAVVLPHAEAHRDTRLDWVSALLGGGGTVALVTGLTQLAERGTEPVGVIGLLGAAVVLLGGFVLRQARVRGALLPLAVLADRARAAAFGTIAIAAFGMFGMLLFLTFQMQAVLGYGPLATGAAFLPFVAVNVLVSTQLTRRLVPRVGPRPLLFTGLLVLAVGLLALTRLSATSSYAGVLLPAMLLVGAGAGLAMPTVMNTATAGVAPRHTGVASAFLTTCQQVGGSLGTAVLNTVAAGATAAVAGAGPTAQPPAAATVHGYAVASGWGAAVLAAGAVAMGLLSGSGARGRDGIRRRRRPAGRAPGG</sequence>
<dbReference type="Gene3D" id="1.20.1720.10">
    <property type="entry name" value="Multidrug resistance protein D"/>
    <property type="match status" value="2"/>
</dbReference>